<accession>A0AAE0M3K1</accession>
<dbReference type="Pfam" id="PF03659">
    <property type="entry name" value="Glyco_hydro_71"/>
    <property type="match status" value="1"/>
</dbReference>
<evidence type="ECO:0000313" key="2">
    <source>
        <dbReference type="Proteomes" id="UP001283341"/>
    </source>
</evidence>
<comment type="caution">
    <text evidence="1">The sequence shown here is derived from an EMBL/GenBank/DDBJ whole genome shotgun (WGS) entry which is preliminary data.</text>
</comment>
<dbReference type="InterPro" id="IPR005197">
    <property type="entry name" value="Glyco_hydro_71"/>
</dbReference>
<name>A0AAE0M3K1_9PEZI</name>
<evidence type="ECO:0000313" key="1">
    <source>
        <dbReference type="EMBL" id="KAK3316639.1"/>
    </source>
</evidence>
<dbReference type="GO" id="GO:0051118">
    <property type="term" value="F:glucan endo-1,3-alpha-glucosidase activity"/>
    <property type="evidence" value="ECO:0007669"/>
    <property type="project" value="InterPro"/>
</dbReference>
<keyword evidence="2" id="KW-1185">Reference proteome</keyword>
<gene>
    <name evidence="1" type="ORF">B0H66DRAFT_604918</name>
</gene>
<dbReference type="EMBL" id="JAUEDM010000005">
    <property type="protein sequence ID" value="KAK3316639.1"/>
    <property type="molecule type" value="Genomic_DNA"/>
</dbReference>
<keyword evidence="1" id="KW-0378">Hydrolase</keyword>
<sequence>MGFLSKIKEHMNKKAPAKSADRKVFAHYMVGITFGQALDVWVHDINTAKQAGIDGFALNIGPSDTHTNEQLQQAYQAAEQAGDFVLFLSFDMACGEWEVNQVADLINHYSNSSAQMVVDGKPFVSTFEGPAWAENWNAVREQTGGIFLVPDWSSIGPYGVGEKLDIIDGAFSWDAWPKAGQTKMTADEDRAYKHALRGKKYMMGVSPYFYTNLPQWNKNWYSSSESLWHDRWQQVMEIMPDYVQIITWNDFGESSYICDTIPEQIVPGAHKYVNKYPHSALRAVLPYLITAYKAGSPNIDHPGDDVAIAWYRTTSIHAGHDGDTKWGQCGSGSAAHGARDVISVMVVSRGPGAVVVTIGDQKYTFNIYGSTPLSYFEIPFDCNSTGPVTLSLNGKTTWGPEITNSCESHVCFNSVAIQV</sequence>
<protein>
    <submittedName>
        <fullName evidence="1">Glycoside hydrolase</fullName>
    </submittedName>
</protein>
<dbReference type="Proteomes" id="UP001283341">
    <property type="component" value="Unassembled WGS sequence"/>
</dbReference>
<reference evidence="1" key="2">
    <citation type="submission" date="2023-06" db="EMBL/GenBank/DDBJ databases">
        <authorList>
            <consortium name="Lawrence Berkeley National Laboratory"/>
            <person name="Haridas S."/>
            <person name="Hensen N."/>
            <person name="Bonometti L."/>
            <person name="Westerberg I."/>
            <person name="Brannstrom I.O."/>
            <person name="Guillou S."/>
            <person name="Cros-Aarteil S."/>
            <person name="Calhoun S."/>
            <person name="Kuo A."/>
            <person name="Mondo S."/>
            <person name="Pangilinan J."/>
            <person name="Riley R."/>
            <person name="Labutti K."/>
            <person name="Andreopoulos B."/>
            <person name="Lipzen A."/>
            <person name="Chen C."/>
            <person name="Yanf M."/>
            <person name="Daum C."/>
            <person name="Ng V."/>
            <person name="Clum A."/>
            <person name="Steindorff A."/>
            <person name="Ohm R."/>
            <person name="Martin F."/>
            <person name="Silar P."/>
            <person name="Natvig D."/>
            <person name="Lalanne C."/>
            <person name="Gautier V."/>
            <person name="Ament-Velasquez S.L."/>
            <person name="Kruys A."/>
            <person name="Hutchinson M.I."/>
            <person name="Powell A.J."/>
            <person name="Barry K."/>
            <person name="Miller A.N."/>
            <person name="Grigoriev I.V."/>
            <person name="Debuchy R."/>
            <person name="Gladieux P."/>
            <person name="Thoren M.H."/>
            <person name="Johannesson H."/>
        </authorList>
    </citation>
    <scope>NUCLEOTIDE SEQUENCE</scope>
    <source>
        <strain evidence="1">CBS 118394</strain>
    </source>
</reference>
<dbReference type="AlphaFoldDB" id="A0AAE0M3K1"/>
<dbReference type="Gene3D" id="3.20.20.80">
    <property type="entry name" value="Glycosidases"/>
    <property type="match status" value="1"/>
</dbReference>
<dbReference type="CDD" id="cd11577">
    <property type="entry name" value="GH71"/>
    <property type="match status" value="1"/>
</dbReference>
<proteinExistence type="predicted"/>
<organism evidence="1 2">
    <name type="scientific">Apodospora peruviana</name>
    <dbReference type="NCBI Taxonomy" id="516989"/>
    <lineage>
        <taxon>Eukaryota</taxon>
        <taxon>Fungi</taxon>
        <taxon>Dikarya</taxon>
        <taxon>Ascomycota</taxon>
        <taxon>Pezizomycotina</taxon>
        <taxon>Sordariomycetes</taxon>
        <taxon>Sordariomycetidae</taxon>
        <taxon>Sordariales</taxon>
        <taxon>Lasiosphaeriaceae</taxon>
        <taxon>Apodospora</taxon>
    </lineage>
</organism>
<reference evidence="1" key="1">
    <citation type="journal article" date="2023" name="Mol. Phylogenet. Evol.">
        <title>Genome-scale phylogeny and comparative genomics of the fungal order Sordariales.</title>
        <authorList>
            <person name="Hensen N."/>
            <person name="Bonometti L."/>
            <person name="Westerberg I."/>
            <person name="Brannstrom I.O."/>
            <person name="Guillou S."/>
            <person name="Cros-Aarteil S."/>
            <person name="Calhoun S."/>
            <person name="Haridas S."/>
            <person name="Kuo A."/>
            <person name="Mondo S."/>
            <person name="Pangilinan J."/>
            <person name="Riley R."/>
            <person name="LaButti K."/>
            <person name="Andreopoulos B."/>
            <person name="Lipzen A."/>
            <person name="Chen C."/>
            <person name="Yan M."/>
            <person name="Daum C."/>
            <person name="Ng V."/>
            <person name="Clum A."/>
            <person name="Steindorff A."/>
            <person name="Ohm R.A."/>
            <person name="Martin F."/>
            <person name="Silar P."/>
            <person name="Natvig D.O."/>
            <person name="Lalanne C."/>
            <person name="Gautier V."/>
            <person name="Ament-Velasquez S.L."/>
            <person name="Kruys A."/>
            <person name="Hutchinson M.I."/>
            <person name="Powell A.J."/>
            <person name="Barry K."/>
            <person name="Miller A.N."/>
            <person name="Grigoriev I.V."/>
            <person name="Debuchy R."/>
            <person name="Gladieux P."/>
            <person name="Hiltunen Thoren M."/>
            <person name="Johannesson H."/>
        </authorList>
    </citation>
    <scope>NUCLEOTIDE SEQUENCE</scope>
    <source>
        <strain evidence="1">CBS 118394</strain>
    </source>
</reference>